<proteinExistence type="predicted"/>
<dbReference type="RefSeq" id="WP_377522368.1">
    <property type="nucleotide sequence ID" value="NZ_JBHTLD010000007.1"/>
</dbReference>
<protein>
    <submittedName>
        <fullName evidence="1">Uncharacterized protein</fullName>
    </submittedName>
</protein>
<evidence type="ECO:0000313" key="2">
    <source>
        <dbReference type="Proteomes" id="UP001597094"/>
    </source>
</evidence>
<comment type="caution">
    <text evidence="1">The sequence shown here is derived from an EMBL/GenBank/DDBJ whole genome shotgun (WGS) entry which is preliminary data.</text>
</comment>
<dbReference type="Proteomes" id="UP001597094">
    <property type="component" value="Unassembled WGS sequence"/>
</dbReference>
<accession>A0ABW3SKY5</accession>
<organism evidence="1 2">
    <name type="scientific">Pontibacter rugosus</name>
    <dbReference type="NCBI Taxonomy" id="1745966"/>
    <lineage>
        <taxon>Bacteria</taxon>
        <taxon>Pseudomonadati</taxon>
        <taxon>Bacteroidota</taxon>
        <taxon>Cytophagia</taxon>
        <taxon>Cytophagales</taxon>
        <taxon>Hymenobacteraceae</taxon>
        <taxon>Pontibacter</taxon>
    </lineage>
</organism>
<gene>
    <name evidence="1" type="ORF">ACFQ2O_01575</name>
</gene>
<sequence length="120" mass="14049">MKQPMVINFHNLDTAADVSWDRIHVILLTFPELGNEDDYVRVSRLQRQPTNPLHLMQAWMYDCIVLTNKRHQIIDLLVPKTEVYFLYDVPAPMCETGREEDLIYPMAFRRGQADIVKAFG</sequence>
<name>A0ABW3SKY5_9BACT</name>
<dbReference type="EMBL" id="JBHTLD010000007">
    <property type="protein sequence ID" value="MFD1184876.1"/>
    <property type="molecule type" value="Genomic_DNA"/>
</dbReference>
<evidence type="ECO:0000313" key="1">
    <source>
        <dbReference type="EMBL" id="MFD1184876.1"/>
    </source>
</evidence>
<reference evidence="2" key="1">
    <citation type="journal article" date="2019" name="Int. J. Syst. Evol. Microbiol.">
        <title>The Global Catalogue of Microorganisms (GCM) 10K type strain sequencing project: providing services to taxonomists for standard genome sequencing and annotation.</title>
        <authorList>
            <consortium name="The Broad Institute Genomics Platform"/>
            <consortium name="The Broad Institute Genome Sequencing Center for Infectious Disease"/>
            <person name="Wu L."/>
            <person name="Ma J."/>
        </authorList>
    </citation>
    <scope>NUCLEOTIDE SEQUENCE [LARGE SCALE GENOMIC DNA]</scope>
    <source>
        <strain evidence="2">JCM 31319</strain>
    </source>
</reference>
<keyword evidence="2" id="KW-1185">Reference proteome</keyword>